<evidence type="ECO:0000313" key="2">
    <source>
        <dbReference type="Proteomes" id="UP000799777"/>
    </source>
</evidence>
<evidence type="ECO:0000313" key="1">
    <source>
        <dbReference type="EMBL" id="KAF2030617.1"/>
    </source>
</evidence>
<reference evidence="1" key="1">
    <citation type="journal article" date="2020" name="Stud. Mycol.">
        <title>101 Dothideomycetes genomes: a test case for predicting lifestyles and emergence of pathogens.</title>
        <authorList>
            <person name="Haridas S."/>
            <person name="Albert R."/>
            <person name="Binder M."/>
            <person name="Bloem J."/>
            <person name="Labutti K."/>
            <person name="Salamov A."/>
            <person name="Andreopoulos B."/>
            <person name="Baker S."/>
            <person name="Barry K."/>
            <person name="Bills G."/>
            <person name="Bluhm B."/>
            <person name="Cannon C."/>
            <person name="Castanera R."/>
            <person name="Culley D."/>
            <person name="Daum C."/>
            <person name="Ezra D."/>
            <person name="Gonzalez J."/>
            <person name="Henrissat B."/>
            <person name="Kuo A."/>
            <person name="Liang C."/>
            <person name="Lipzen A."/>
            <person name="Lutzoni F."/>
            <person name="Magnuson J."/>
            <person name="Mondo S."/>
            <person name="Nolan M."/>
            <person name="Ohm R."/>
            <person name="Pangilinan J."/>
            <person name="Park H.-J."/>
            <person name="Ramirez L."/>
            <person name="Alfaro M."/>
            <person name="Sun H."/>
            <person name="Tritt A."/>
            <person name="Yoshinaga Y."/>
            <person name="Zwiers L.-H."/>
            <person name="Turgeon B."/>
            <person name="Goodwin S."/>
            <person name="Spatafora J."/>
            <person name="Crous P."/>
            <person name="Grigoriev I."/>
        </authorList>
    </citation>
    <scope>NUCLEOTIDE SEQUENCE</scope>
    <source>
        <strain evidence="1">CBS 110217</strain>
    </source>
</reference>
<accession>A0A9P4LNE7</accession>
<proteinExistence type="predicted"/>
<sequence length="104" mass="11749">MNTAELRGLIYETTYKSNDLKAFTEFMNCCKTIQDENLTTLKRITQNALAAEQMNWSERYSAPLRVPADGPATLSELRTVELQLPLSKFSSTVSDQFQADPSRP</sequence>
<gene>
    <name evidence="1" type="ORF">EK21DRAFT_111709</name>
</gene>
<dbReference type="EMBL" id="ML978188">
    <property type="protein sequence ID" value="KAF2030617.1"/>
    <property type="molecule type" value="Genomic_DNA"/>
</dbReference>
<dbReference type="AlphaFoldDB" id="A0A9P4LNE7"/>
<comment type="caution">
    <text evidence="1">The sequence shown here is derived from an EMBL/GenBank/DDBJ whole genome shotgun (WGS) entry which is preliminary data.</text>
</comment>
<keyword evidence="2" id="KW-1185">Reference proteome</keyword>
<organism evidence="1 2">
    <name type="scientific">Setomelanomma holmii</name>
    <dbReference type="NCBI Taxonomy" id="210430"/>
    <lineage>
        <taxon>Eukaryota</taxon>
        <taxon>Fungi</taxon>
        <taxon>Dikarya</taxon>
        <taxon>Ascomycota</taxon>
        <taxon>Pezizomycotina</taxon>
        <taxon>Dothideomycetes</taxon>
        <taxon>Pleosporomycetidae</taxon>
        <taxon>Pleosporales</taxon>
        <taxon>Pleosporineae</taxon>
        <taxon>Phaeosphaeriaceae</taxon>
        <taxon>Setomelanomma</taxon>
    </lineage>
</organism>
<protein>
    <submittedName>
        <fullName evidence="1">Uncharacterized protein</fullName>
    </submittedName>
</protein>
<dbReference type="Proteomes" id="UP000799777">
    <property type="component" value="Unassembled WGS sequence"/>
</dbReference>
<name>A0A9P4LNE7_9PLEO</name>